<dbReference type="AlphaFoldDB" id="A0A395TDR3"/>
<protein>
    <submittedName>
        <fullName evidence="1">Uncharacterized protein</fullName>
    </submittedName>
</protein>
<sequence>MKYCNSCKADTEHKETLERKPSSYDQQKSIFGRFMLFVHEFINGGHYYNMNRYVRCKVCKNKSLENVGKEFE</sequence>
<accession>A0A395TDR3</accession>
<gene>
    <name evidence="1" type="ORF">BC353_18030</name>
</gene>
<comment type="caution">
    <text evidence="1">The sequence shown here is derived from an EMBL/GenBank/DDBJ whole genome shotgun (WGS) entry which is preliminary data.</text>
</comment>
<proteinExistence type="predicted"/>
<organism evidence="1 2">
    <name type="scientific">Vibrio cholerae</name>
    <dbReference type="NCBI Taxonomy" id="666"/>
    <lineage>
        <taxon>Bacteria</taxon>
        <taxon>Pseudomonadati</taxon>
        <taxon>Pseudomonadota</taxon>
        <taxon>Gammaproteobacteria</taxon>
        <taxon>Vibrionales</taxon>
        <taxon>Vibrionaceae</taxon>
        <taxon>Vibrio</taxon>
    </lineage>
</organism>
<dbReference type="Proteomes" id="UP000266701">
    <property type="component" value="Unassembled WGS sequence"/>
</dbReference>
<evidence type="ECO:0000313" key="1">
    <source>
        <dbReference type="EMBL" id="RGP82435.1"/>
    </source>
</evidence>
<evidence type="ECO:0000313" key="2">
    <source>
        <dbReference type="Proteomes" id="UP000266701"/>
    </source>
</evidence>
<name>A0A395TDR3_VIBCL</name>
<reference evidence="1 2" key="1">
    <citation type="journal article" date="2017" name="Emerg. Infect. Dis.">
        <title>Carbapenemase VCC-1-Producing Vibrio cholerae in Coastal Waters of Germany.</title>
        <authorList>
            <person name="Hammerl J.A."/>
            <person name="Jackel C."/>
            <person name="Bortolaia V."/>
            <person name="Schwartz K."/>
            <person name="Bier N."/>
            <person name="Hendriksen R.S."/>
            <person name="Guerra B."/>
            <person name="Strauch E."/>
        </authorList>
    </citation>
    <scope>NUCLEOTIDE SEQUENCE [LARGE SCALE GENOMIC DNA]</scope>
    <source>
        <strain evidence="1 2">VN-2825</strain>
    </source>
</reference>
<dbReference type="EMBL" id="MCBA01000202">
    <property type="protein sequence ID" value="RGP82435.1"/>
    <property type="molecule type" value="Genomic_DNA"/>
</dbReference>